<dbReference type="EMBL" id="KZ613951">
    <property type="protein sequence ID" value="PMD36322.1"/>
    <property type="molecule type" value="Genomic_DNA"/>
</dbReference>
<sequence length="102" mass="11832">MPKSANRFWLSWRRRRPREVMCRNSEFGKGFLGHSEGIRDAEVEIMDGESGNWLVELKKWGLFVDSVIYCFMLLWTSFELAGNSKGAEAAMKYTVSAYRIDI</sequence>
<protein>
    <submittedName>
        <fullName evidence="1">Uncharacterized protein</fullName>
    </submittedName>
</protein>
<keyword evidence="2" id="KW-1185">Reference proteome</keyword>
<dbReference type="Proteomes" id="UP000235786">
    <property type="component" value="Unassembled WGS sequence"/>
</dbReference>
<accession>A0A2J6RCT3</accession>
<evidence type="ECO:0000313" key="2">
    <source>
        <dbReference type="Proteomes" id="UP000235786"/>
    </source>
</evidence>
<dbReference type="AlphaFoldDB" id="A0A2J6RCT3"/>
<organism evidence="1 2">
    <name type="scientific">Hyaloscypha variabilis (strain UAMH 11265 / GT02V1 / F)</name>
    <name type="common">Meliniomyces variabilis</name>
    <dbReference type="NCBI Taxonomy" id="1149755"/>
    <lineage>
        <taxon>Eukaryota</taxon>
        <taxon>Fungi</taxon>
        <taxon>Dikarya</taxon>
        <taxon>Ascomycota</taxon>
        <taxon>Pezizomycotina</taxon>
        <taxon>Leotiomycetes</taxon>
        <taxon>Helotiales</taxon>
        <taxon>Hyaloscyphaceae</taxon>
        <taxon>Hyaloscypha</taxon>
        <taxon>Hyaloscypha variabilis</taxon>
    </lineage>
</organism>
<name>A0A2J6RCT3_HYAVF</name>
<gene>
    <name evidence="1" type="ORF">L207DRAFT_533189</name>
</gene>
<proteinExistence type="predicted"/>
<reference evidence="1 2" key="1">
    <citation type="submission" date="2016-04" db="EMBL/GenBank/DDBJ databases">
        <title>A degradative enzymes factory behind the ericoid mycorrhizal symbiosis.</title>
        <authorList>
            <consortium name="DOE Joint Genome Institute"/>
            <person name="Martino E."/>
            <person name="Morin E."/>
            <person name="Grelet G."/>
            <person name="Kuo A."/>
            <person name="Kohler A."/>
            <person name="Daghino S."/>
            <person name="Barry K."/>
            <person name="Choi C."/>
            <person name="Cichocki N."/>
            <person name="Clum A."/>
            <person name="Copeland A."/>
            <person name="Hainaut M."/>
            <person name="Haridas S."/>
            <person name="Labutti K."/>
            <person name="Lindquist E."/>
            <person name="Lipzen A."/>
            <person name="Khouja H.-R."/>
            <person name="Murat C."/>
            <person name="Ohm R."/>
            <person name="Olson A."/>
            <person name="Spatafora J."/>
            <person name="Veneault-Fourrey C."/>
            <person name="Henrissat B."/>
            <person name="Grigoriev I."/>
            <person name="Martin F."/>
            <person name="Perotto S."/>
        </authorList>
    </citation>
    <scope>NUCLEOTIDE SEQUENCE [LARGE SCALE GENOMIC DNA]</scope>
    <source>
        <strain evidence="1 2">F</strain>
    </source>
</reference>
<evidence type="ECO:0000313" key="1">
    <source>
        <dbReference type="EMBL" id="PMD36322.1"/>
    </source>
</evidence>